<dbReference type="Proteomes" id="UP001500013">
    <property type="component" value="Unassembled WGS sequence"/>
</dbReference>
<dbReference type="EMBL" id="BAAAPU010000003">
    <property type="protein sequence ID" value="GAA1966527.1"/>
    <property type="molecule type" value="Genomic_DNA"/>
</dbReference>
<feature type="domain" description="ABC transporter" evidence="6">
    <location>
        <begin position="19"/>
        <end position="269"/>
    </location>
</feature>
<dbReference type="NCBIfam" id="NF008453">
    <property type="entry name" value="PRK11308.1"/>
    <property type="match status" value="1"/>
</dbReference>
<comment type="caution">
    <text evidence="7">The sequence shown here is derived from an EMBL/GenBank/DDBJ whole genome shotgun (WGS) entry which is preliminary data.</text>
</comment>
<comment type="similarity">
    <text evidence="1">Belongs to the ABC transporter superfamily.</text>
</comment>
<feature type="region of interest" description="Disordered" evidence="5">
    <location>
        <begin position="336"/>
        <end position="368"/>
    </location>
</feature>
<gene>
    <name evidence="7" type="ORF">GCM10009817_02910</name>
</gene>
<keyword evidence="2" id="KW-0813">Transport</keyword>
<dbReference type="InterPro" id="IPR050319">
    <property type="entry name" value="ABC_transp_ATP-bind"/>
</dbReference>
<dbReference type="PROSITE" id="PS50893">
    <property type="entry name" value="ABC_TRANSPORTER_2"/>
    <property type="match status" value="1"/>
</dbReference>
<reference evidence="8" key="1">
    <citation type="journal article" date="2019" name="Int. J. Syst. Evol. Microbiol.">
        <title>The Global Catalogue of Microorganisms (GCM) 10K type strain sequencing project: providing services to taxonomists for standard genome sequencing and annotation.</title>
        <authorList>
            <consortium name="The Broad Institute Genomics Platform"/>
            <consortium name="The Broad Institute Genome Sequencing Center for Infectious Disease"/>
            <person name="Wu L."/>
            <person name="Ma J."/>
        </authorList>
    </citation>
    <scope>NUCLEOTIDE SEQUENCE [LARGE SCALE GENOMIC DNA]</scope>
    <source>
        <strain evidence="8">JCM 15628</strain>
    </source>
</reference>
<dbReference type="RefSeq" id="WP_344057708.1">
    <property type="nucleotide sequence ID" value="NZ_BAAAPU010000003.1"/>
</dbReference>
<dbReference type="InterPro" id="IPR027417">
    <property type="entry name" value="P-loop_NTPase"/>
</dbReference>
<sequence>MTTTHVKPTASKQAGESLLQVTDLTKHFPIRRGLLQRVVGAVQAVDGLTFDVARGETLSLVGESGCGKTTTGRMLTRLLEPTGGTILLEGEDITHWSTGKMRPLRREVQIIFQDPYGSLNPRHTVGTIVGAPYHLQGIKTERGVKAEVQELLELVGLNPEHYNRYPHEFSGGQRQRIGIARALALKPKLIVADEPVSALDVSIQAQVINLLEDLQDELGLTYVVIAHDLSVVRHMSDRVAVMYLGNLVELADRDELYTRPMHPYTTALLSAVPIPDTQRRTKRERIRLEGDVPSPVNPPPACRFHTRCWKAQEICKTEAPPLVELAPRHRVACHFPENAEGPGASDPAGLASSTSPEGSLGAAQEPPA</sequence>
<keyword evidence="4" id="KW-0067">ATP-binding</keyword>
<dbReference type="PROSITE" id="PS00211">
    <property type="entry name" value="ABC_TRANSPORTER_1"/>
    <property type="match status" value="1"/>
</dbReference>
<evidence type="ECO:0000256" key="5">
    <source>
        <dbReference type="SAM" id="MobiDB-lite"/>
    </source>
</evidence>
<proteinExistence type="inferred from homology"/>
<dbReference type="SMART" id="SM00382">
    <property type="entry name" value="AAA"/>
    <property type="match status" value="1"/>
</dbReference>
<evidence type="ECO:0000313" key="8">
    <source>
        <dbReference type="Proteomes" id="UP001500013"/>
    </source>
</evidence>
<dbReference type="Pfam" id="PF08352">
    <property type="entry name" value="oligo_HPY"/>
    <property type="match status" value="1"/>
</dbReference>
<protein>
    <recommendedName>
        <fullName evidence="6">ABC transporter domain-containing protein</fullName>
    </recommendedName>
</protein>
<dbReference type="CDD" id="cd03257">
    <property type="entry name" value="ABC_NikE_OppD_transporters"/>
    <property type="match status" value="1"/>
</dbReference>
<dbReference type="InterPro" id="IPR017871">
    <property type="entry name" value="ABC_transporter-like_CS"/>
</dbReference>
<dbReference type="InterPro" id="IPR013563">
    <property type="entry name" value="Oligopep_ABC_C"/>
</dbReference>
<dbReference type="Gene3D" id="3.40.50.300">
    <property type="entry name" value="P-loop containing nucleotide triphosphate hydrolases"/>
    <property type="match status" value="1"/>
</dbReference>
<keyword evidence="3" id="KW-0547">Nucleotide-binding</keyword>
<evidence type="ECO:0000256" key="3">
    <source>
        <dbReference type="ARBA" id="ARBA00022741"/>
    </source>
</evidence>
<dbReference type="InterPro" id="IPR003439">
    <property type="entry name" value="ABC_transporter-like_ATP-bd"/>
</dbReference>
<dbReference type="SUPFAM" id="SSF52540">
    <property type="entry name" value="P-loop containing nucleoside triphosphate hydrolases"/>
    <property type="match status" value="1"/>
</dbReference>
<name>A0ABP5CNH7_9MICO</name>
<dbReference type="PANTHER" id="PTHR43776:SF7">
    <property type="entry name" value="D,D-DIPEPTIDE TRANSPORT ATP-BINDING PROTEIN DDPF-RELATED"/>
    <property type="match status" value="1"/>
</dbReference>
<evidence type="ECO:0000256" key="2">
    <source>
        <dbReference type="ARBA" id="ARBA00022448"/>
    </source>
</evidence>
<dbReference type="NCBIfam" id="TIGR01727">
    <property type="entry name" value="oligo_HPY"/>
    <property type="match status" value="1"/>
</dbReference>
<organism evidence="7 8">
    <name type="scientific">Terrabacter lapilli</name>
    <dbReference type="NCBI Taxonomy" id="436231"/>
    <lineage>
        <taxon>Bacteria</taxon>
        <taxon>Bacillati</taxon>
        <taxon>Actinomycetota</taxon>
        <taxon>Actinomycetes</taxon>
        <taxon>Micrococcales</taxon>
        <taxon>Intrasporangiaceae</taxon>
        <taxon>Terrabacter</taxon>
    </lineage>
</organism>
<keyword evidence="8" id="KW-1185">Reference proteome</keyword>
<evidence type="ECO:0000259" key="6">
    <source>
        <dbReference type="PROSITE" id="PS50893"/>
    </source>
</evidence>
<accession>A0ABP5CNH7</accession>
<dbReference type="InterPro" id="IPR003593">
    <property type="entry name" value="AAA+_ATPase"/>
</dbReference>
<dbReference type="Pfam" id="PF00005">
    <property type="entry name" value="ABC_tran"/>
    <property type="match status" value="1"/>
</dbReference>
<evidence type="ECO:0000313" key="7">
    <source>
        <dbReference type="EMBL" id="GAA1966527.1"/>
    </source>
</evidence>
<dbReference type="PANTHER" id="PTHR43776">
    <property type="entry name" value="TRANSPORT ATP-BINDING PROTEIN"/>
    <property type="match status" value="1"/>
</dbReference>
<evidence type="ECO:0000256" key="4">
    <source>
        <dbReference type="ARBA" id="ARBA00022840"/>
    </source>
</evidence>
<evidence type="ECO:0000256" key="1">
    <source>
        <dbReference type="ARBA" id="ARBA00005417"/>
    </source>
</evidence>